<comment type="caution">
    <text evidence="2">The sequence shown here is derived from an EMBL/GenBank/DDBJ whole genome shotgun (WGS) entry which is preliminary data.</text>
</comment>
<keyword evidence="1" id="KW-0812">Transmembrane</keyword>
<dbReference type="EMBL" id="AHDZ01000070">
    <property type="protein sequence ID" value="EOO11448.1"/>
    <property type="molecule type" value="Genomic_DNA"/>
</dbReference>
<dbReference type="HOGENOM" id="CLU_3149106_0_0_9"/>
<protein>
    <submittedName>
        <fullName evidence="2">Uncharacterized protein</fullName>
    </submittedName>
</protein>
<dbReference type="PATRIC" id="fig|1053205.3.peg.5765"/>
<dbReference type="RefSeq" id="WP_016094944.1">
    <property type="nucleotide sequence ID" value="NZ_KB976126.1"/>
</dbReference>
<organism evidence="2 3">
    <name type="scientific">Bacillus cereus HuA3-9</name>
    <dbReference type="NCBI Taxonomy" id="1053205"/>
    <lineage>
        <taxon>Bacteria</taxon>
        <taxon>Bacillati</taxon>
        <taxon>Bacillota</taxon>
        <taxon>Bacilli</taxon>
        <taxon>Bacillales</taxon>
        <taxon>Bacillaceae</taxon>
        <taxon>Bacillus</taxon>
        <taxon>Bacillus cereus group</taxon>
    </lineage>
</organism>
<dbReference type="Proteomes" id="UP000014003">
    <property type="component" value="Unassembled WGS sequence"/>
</dbReference>
<name>R8CIP2_BACCE</name>
<keyword evidence="1" id="KW-1133">Transmembrane helix</keyword>
<reference evidence="2 3" key="1">
    <citation type="submission" date="2012-12" db="EMBL/GenBank/DDBJ databases">
        <title>The Genome Sequence of Bacillus cereus HuA3-9.</title>
        <authorList>
            <consortium name="The Broad Institute Genome Sequencing Platform"/>
            <consortium name="The Broad Institute Genome Sequencing Center for Infectious Disease"/>
            <person name="Feldgarden M."/>
            <person name="Van der Auwera G.A."/>
            <person name="Mahillon J."/>
            <person name="Duprez V."/>
            <person name="Timmery S."/>
            <person name="Mattelet C."/>
            <person name="Dierick K."/>
            <person name="Sun M."/>
            <person name="Yu Z."/>
            <person name="Zhu L."/>
            <person name="Hu X."/>
            <person name="Shank E.B."/>
            <person name="Swiecicka I."/>
            <person name="Hansen B.M."/>
            <person name="Andrup L."/>
            <person name="Walker B."/>
            <person name="Young S.K."/>
            <person name="Zeng Q."/>
            <person name="Gargeya S."/>
            <person name="Fitzgerald M."/>
            <person name="Haas B."/>
            <person name="Abouelleil A."/>
            <person name="Alvarado L."/>
            <person name="Arachchi H.M."/>
            <person name="Berlin A.M."/>
            <person name="Chapman S.B."/>
            <person name="Dewar J."/>
            <person name="Goldberg J."/>
            <person name="Griggs A."/>
            <person name="Gujja S."/>
            <person name="Hansen M."/>
            <person name="Howarth C."/>
            <person name="Imamovic A."/>
            <person name="Larimer J."/>
            <person name="McCowan C."/>
            <person name="Murphy C."/>
            <person name="Neiman D."/>
            <person name="Pearson M."/>
            <person name="Priest M."/>
            <person name="Roberts A."/>
            <person name="Saif S."/>
            <person name="Shea T."/>
            <person name="Sisk P."/>
            <person name="Sykes S."/>
            <person name="Wortman J."/>
            <person name="Nusbaum C."/>
            <person name="Birren B."/>
        </authorList>
    </citation>
    <scope>NUCLEOTIDE SEQUENCE [LARGE SCALE GENOMIC DNA]</scope>
    <source>
        <strain evidence="2 3">HuA3-9</strain>
    </source>
</reference>
<evidence type="ECO:0000313" key="2">
    <source>
        <dbReference type="EMBL" id="EOO11448.1"/>
    </source>
</evidence>
<evidence type="ECO:0000313" key="3">
    <source>
        <dbReference type="Proteomes" id="UP000014003"/>
    </source>
</evidence>
<accession>R8CIP2</accession>
<proteinExistence type="predicted"/>
<sequence>MNEDFFGNLLILSGLFAPLITVGLVEIIRNKIRTGEFFPIDTSEKNND</sequence>
<gene>
    <name evidence="2" type="ORF">IGA_05711</name>
</gene>
<dbReference type="AlphaFoldDB" id="R8CIP2"/>
<keyword evidence="1" id="KW-0472">Membrane</keyword>
<evidence type="ECO:0000256" key="1">
    <source>
        <dbReference type="SAM" id="Phobius"/>
    </source>
</evidence>
<feature type="transmembrane region" description="Helical" evidence="1">
    <location>
        <begin position="6"/>
        <end position="28"/>
    </location>
</feature>